<dbReference type="RefSeq" id="WP_086742133.1">
    <property type="nucleotide sequence ID" value="NZ_MWPV01000001.1"/>
</dbReference>
<organism evidence="1 2">
    <name type="scientific">Pseudoalteromonas ulvae</name>
    <dbReference type="NCBI Taxonomy" id="107327"/>
    <lineage>
        <taxon>Bacteria</taxon>
        <taxon>Pseudomonadati</taxon>
        <taxon>Pseudomonadota</taxon>
        <taxon>Gammaproteobacteria</taxon>
        <taxon>Alteromonadales</taxon>
        <taxon>Pseudoalteromonadaceae</taxon>
        <taxon>Pseudoalteromonas</taxon>
    </lineage>
</organism>
<name>A0A244CSZ8_PSEDV</name>
<protein>
    <recommendedName>
        <fullName evidence="3">PilZ domain-containing protein</fullName>
    </recommendedName>
</protein>
<reference evidence="1 2" key="1">
    <citation type="submission" date="2017-02" db="EMBL/GenBank/DDBJ databases">
        <title>Pseudoalteromonas ulvae TC14 Genome.</title>
        <authorList>
            <person name="Molmeret M."/>
        </authorList>
    </citation>
    <scope>NUCLEOTIDE SEQUENCE [LARGE SCALE GENOMIC DNA]</scope>
    <source>
        <strain evidence="1">TC14</strain>
    </source>
</reference>
<proteinExistence type="predicted"/>
<dbReference type="AlphaFoldDB" id="A0A244CSZ8"/>
<keyword evidence="2" id="KW-1185">Reference proteome</keyword>
<evidence type="ECO:0000313" key="1">
    <source>
        <dbReference type="EMBL" id="OUL58752.1"/>
    </source>
</evidence>
<evidence type="ECO:0000313" key="2">
    <source>
        <dbReference type="Proteomes" id="UP000194841"/>
    </source>
</evidence>
<gene>
    <name evidence="1" type="ORF">B1199_00225</name>
</gene>
<comment type="caution">
    <text evidence="1">The sequence shown here is derived from an EMBL/GenBank/DDBJ whole genome shotgun (WGS) entry which is preliminary data.</text>
</comment>
<evidence type="ECO:0008006" key="3">
    <source>
        <dbReference type="Google" id="ProtNLM"/>
    </source>
</evidence>
<accession>A0A244CSZ8</accession>
<sequence length="198" mass="23003">MEFSSEELAFFKHVFRDNDPQSNLENHKLTVQTHVPNNLSAILENAKLSLLAEISHYQLWFPLSLQVDEFGEFKTKLGTPEVIDVNGIERSWRIDAPENVTIFDEHNQQKYDVLSLSSTGVTLRPQDTTYLQQSLDKQSLHINLPDLGSVKLKLEPVRSQDNTISARFQQLDAGRERLRKFLFNVHRSRYSHLYHDLK</sequence>
<dbReference type="EMBL" id="MWPV01000001">
    <property type="protein sequence ID" value="OUL58752.1"/>
    <property type="molecule type" value="Genomic_DNA"/>
</dbReference>
<dbReference type="Proteomes" id="UP000194841">
    <property type="component" value="Unassembled WGS sequence"/>
</dbReference>
<dbReference type="OrthoDB" id="6398247at2"/>